<feature type="domain" description="Nicotinate phosphoribosyltransferase N-terminal" evidence="10">
    <location>
        <begin position="20"/>
        <end position="142"/>
    </location>
</feature>
<evidence type="ECO:0000313" key="11">
    <source>
        <dbReference type="EMBL" id="MDF3839219.1"/>
    </source>
</evidence>
<dbReference type="Pfam" id="PF04095">
    <property type="entry name" value="NAPRTase"/>
    <property type="match status" value="1"/>
</dbReference>
<evidence type="ECO:0000259" key="9">
    <source>
        <dbReference type="Pfam" id="PF04095"/>
    </source>
</evidence>
<comment type="PTM">
    <text evidence="7 8">Transiently phosphorylated on a His residue during the reaction cycle. Phosphorylation strongly increases the affinity for substrates and increases the rate of nicotinate D-ribonucleotide production. Dephosphorylation regenerates the low-affinity form of the enzyme, leading to product release.</text>
</comment>
<dbReference type="PANTHER" id="PTHR11098">
    <property type="entry name" value="NICOTINATE PHOSPHORIBOSYLTRANSFERASE"/>
    <property type="match status" value="1"/>
</dbReference>
<comment type="similarity">
    <text evidence="2 7 8">Belongs to the NAPRTase family.</text>
</comment>
<evidence type="ECO:0000256" key="8">
    <source>
        <dbReference type="RuleBase" id="RU003838"/>
    </source>
</evidence>
<dbReference type="HAMAP" id="MF_00570">
    <property type="entry name" value="NAPRTase"/>
    <property type="match status" value="1"/>
</dbReference>
<dbReference type="EMBL" id="JARJLM010000661">
    <property type="protein sequence ID" value="MDF3839219.1"/>
    <property type="molecule type" value="Genomic_DNA"/>
</dbReference>
<dbReference type="NCBIfam" id="TIGR01514">
    <property type="entry name" value="NAPRTase"/>
    <property type="match status" value="1"/>
</dbReference>
<comment type="caution">
    <text evidence="11">The sequence shown here is derived from an EMBL/GenBank/DDBJ whole genome shotgun (WGS) entry which is preliminary data.</text>
</comment>
<evidence type="ECO:0000256" key="4">
    <source>
        <dbReference type="ARBA" id="ARBA00022553"/>
    </source>
</evidence>
<organism evidence="11 12">
    <name type="scientific">Cupriavidus basilensis</name>
    <dbReference type="NCBI Taxonomy" id="68895"/>
    <lineage>
        <taxon>Bacteria</taxon>
        <taxon>Pseudomonadati</taxon>
        <taxon>Pseudomonadota</taxon>
        <taxon>Betaproteobacteria</taxon>
        <taxon>Burkholderiales</taxon>
        <taxon>Burkholderiaceae</taxon>
        <taxon>Cupriavidus</taxon>
    </lineage>
</organism>
<evidence type="ECO:0000256" key="3">
    <source>
        <dbReference type="ARBA" id="ARBA00013236"/>
    </source>
</evidence>
<dbReference type="SUPFAM" id="SSF51690">
    <property type="entry name" value="Nicotinate/Quinolinate PRTase C-terminal domain-like"/>
    <property type="match status" value="1"/>
</dbReference>
<comment type="catalytic activity">
    <reaction evidence="7 8">
        <text>5-phospho-alpha-D-ribose 1-diphosphate + nicotinate + ATP + H2O = nicotinate beta-D-ribonucleotide + ADP + phosphate + diphosphate</text>
        <dbReference type="Rhea" id="RHEA:36163"/>
        <dbReference type="ChEBI" id="CHEBI:15377"/>
        <dbReference type="ChEBI" id="CHEBI:30616"/>
        <dbReference type="ChEBI" id="CHEBI:32544"/>
        <dbReference type="ChEBI" id="CHEBI:33019"/>
        <dbReference type="ChEBI" id="CHEBI:43474"/>
        <dbReference type="ChEBI" id="CHEBI:57502"/>
        <dbReference type="ChEBI" id="CHEBI:58017"/>
        <dbReference type="ChEBI" id="CHEBI:456216"/>
        <dbReference type="EC" id="6.3.4.21"/>
    </reaction>
</comment>
<dbReference type="InterPro" id="IPR041525">
    <property type="entry name" value="N/Namide_PRibTrfase"/>
</dbReference>
<dbReference type="InterPro" id="IPR040727">
    <property type="entry name" value="NAPRTase_N"/>
</dbReference>
<dbReference type="GO" id="GO:0016757">
    <property type="term" value="F:glycosyltransferase activity"/>
    <property type="evidence" value="ECO:0007669"/>
    <property type="project" value="UniProtKB-KW"/>
</dbReference>
<comment type="function">
    <text evidence="7 8">Catalyzes the synthesis of beta-nicotinate D-ribonucleotide from nicotinate and 5-phospho-D-ribose 1-phosphate at the expense of ATP.</text>
</comment>
<dbReference type="Gene3D" id="3.20.140.10">
    <property type="entry name" value="nicotinate phosphoribosyltransferase"/>
    <property type="match status" value="1"/>
</dbReference>
<keyword evidence="4 7" id="KW-0597">Phosphoprotein</keyword>
<dbReference type="EC" id="6.3.4.21" evidence="3 7"/>
<keyword evidence="6 7" id="KW-0662">Pyridine nucleotide biosynthesis</keyword>
<keyword evidence="11" id="KW-0808">Transferase</keyword>
<dbReference type="RefSeq" id="WP_276268981.1">
    <property type="nucleotide sequence ID" value="NZ_JARJLM010000661.1"/>
</dbReference>
<protein>
    <recommendedName>
        <fullName evidence="3 7">Nicotinate phosphoribosyltransferase</fullName>
        <shortName evidence="7">NAPRTase</shortName>
        <ecNumber evidence="3 7">6.3.4.21</ecNumber>
    </recommendedName>
</protein>
<sequence length="410" mass="46318">MTATPRKLPSRFSPVIASLLDTDLYKFTMMQEILHHQPETQAEYAFKCRNQPERPLAALRAEIEAQLDALCALRFTEAELAYLGSLRFIKSDFVDFLRLFQLQRRFISVTVPAGAPDALEIRVKGPMLHVMLFEIYVLAIVNEVYFRQFPQAAALAEGRARLGAKLALLKDLEAQPAQRFPFVFFDFGTRRRFSRDWHEEVVATLAREAGGLMRGTSNVLLAMRHGLTPIGTMAHEYLQAFQCFGSRLRDFQKNALEHWVREYRGDLGIALTDVVGMDAFLRDFDLYFCKLFDGLRHDSGDPFAWGEKAIAHYQAMKIDPATKQLVFSDGLDLERAFALYRHFAGRTRVGFGIGTNLSNDCGPEPLQIVMKLVSCNGQPVAKVSDSPGKGMCEDVHFLNYLSDVFEIKGG</sequence>
<evidence type="ECO:0000256" key="2">
    <source>
        <dbReference type="ARBA" id="ARBA00010897"/>
    </source>
</evidence>
<name>A0ABT6B2W8_9BURK</name>
<reference evidence="11 12" key="1">
    <citation type="submission" date="2023-03" db="EMBL/GenBank/DDBJ databases">
        <title>Draft assemblies of triclosan tolerant bacteria isolated from returned activated sludge.</title>
        <authorList>
            <person name="Van Hamelsveld S."/>
        </authorList>
    </citation>
    <scope>NUCLEOTIDE SEQUENCE [LARGE SCALE GENOMIC DNA]</scope>
    <source>
        <strain evidence="11 12">GW210010_S58</strain>
    </source>
</reference>
<feature type="domain" description="Nicotinate/nicotinamide phosphoribosyltransferase" evidence="9">
    <location>
        <begin position="182"/>
        <end position="407"/>
    </location>
</feature>
<keyword evidence="11" id="KW-0328">Glycosyltransferase</keyword>
<dbReference type="PANTHER" id="PTHR11098:SF1">
    <property type="entry name" value="NICOTINATE PHOSPHORIBOSYLTRANSFERASE"/>
    <property type="match status" value="1"/>
</dbReference>
<keyword evidence="12" id="KW-1185">Reference proteome</keyword>
<dbReference type="CDD" id="cd01401">
    <property type="entry name" value="PncB_like"/>
    <property type="match status" value="1"/>
</dbReference>
<dbReference type="SUPFAM" id="SSF54675">
    <property type="entry name" value="Nicotinate/Quinolinate PRTase N-terminal domain-like"/>
    <property type="match status" value="1"/>
</dbReference>
<dbReference type="Proteomes" id="UP001216674">
    <property type="component" value="Unassembled WGS sequence"/>
</dbReference>
<dbReference type="PIRSF" id="PIRSF000484">
    <property type="entry name" value="NAPRT"/>
    <property type="match status" value="1"/>
</dbReference>
<keyword evidence="5 7" id="KW-0436">Ligase</keyword>
<dbReference type="InterPro" id="IPR006406">
    <property type="entry name" value="Nic_PRibTrfase"/>
</dbReference>
<feature type="modified residue" description="Phosphohistidine; by autocatalysis" evidence="7">
    <location>
        <position position="235"/>
    </location>
</feature>
<proteinExistence type="inferred from homology"/>
<evidence type="ECO:0000313" key="12">
    <source>
        <dbReference type="Proteomes" id="UP001216674"/>
    </source>
</evidence>
<gene>
    <name evidence="7 11" type="primary">pncB</name>
    <name evidence="11" type="ORF">P3W85_40720</name>
</gene>
<evidence type="ECO:0000256" key="6">
    <source>
        <dbReference type="ARBA" id="ARBA00022642"/>
    </source>
</evidence>
<evidence type="ECO:0000259" key="10">
    <source>
        <dbReference type="Pfam" id="PF17767"/>
    </source>
</evidence>
<evidence type="ECO:0000256" key="5">
    <source>
        <dbReference type="ARBA" id="ARBA00022598"/>
    </source>
</evidence>
<dbReference type="InterPro" id="IPR007229">
    <property type="entry name" value="Nic_PRibTrfase-Fam"/>
</dbReference>
<evidence type="ECO:0000256" key="7">
    <source>
        <dbReference type="HAMAP-Rule" id="MF_00570"/>
    </source>
</evidence>
<dbReference type="Pfam" id="PF17767">
    <property type="entry name" value="NAPRTase_N"/>
    <property type="match status" value="1"/>
</dbReference>
<dbReference type="InterPro" id="IPR036068">
    <property type="entry name" value="Nicotinate_pribotase-like_C"/>
</dbReference>
<comment type="pathway">
    <text evidence="1 7 8">Cofactor biosynthesis; NAD(+) biosynthesis; nicotinate D-ribonucleotide from nicotinate: step 1/1.</text>
</comment>
<dbReference type="NCBIfam" id="NF003704">
    <property type="entry name" value="PRK05321.1"/>
    <property type="match status" value="1"/>
</dbReference>
<dbReference type="GO" id="GO:0004516">
    <property type="term" value="F:nicotinate phosphoribosyltransferase activity"/>
    <property type="evidence" value="ECO:0007669"/>
    <property type="project" value="UniProtKB-EC"/>
</dbReference>
<evidence type="ECO:0000256" key="1">
    <source>
        <dbReference type="ARBA" id="ARBA00004952"/>
    </source>
</evidence>
<accession>A0ABT6B2W8</accession>